<accession>A0A388LL14</accession>
<dbReference type="Pfam" id="PF00089">
    <property type="entry name" value="Trypsin"/>
    <property type="match status" value="1"/>
</dbReference>
<dbReference type="GO" id="GO:0004252">
    <property type="term" value="F:serine-type endopeptidase activity"/>
    <property type="evidence" value="ECO:0007669"/>
    <property type="project" value="InterPro"/>
</dbReference>
<evidence type="ECO:0000256" key="1">
    <source>
        <dbReference type="ARBA" id="ARBA00023157"/>
    </source>
</evidence>
<dbReference type="STRING" id="69332.A0A388LL14"/>
<comment type="caution">
    <text evidence="3">The sequence shown here is derived from an EMBL/GenBank/DDBJ whole genome shotgun (WGS) entry which is preliminary data.</text>
</comment>
<dbReference type="OrthoDB" id="6339452at2759"/>
<dbReference type="InterPro" id="IPR001254">
    <property type="entry name" value="Trypsin_dom"/>
</dbReference>
<dbReference type="EMBL" id="BFEA01000425">
    <property type="protein sequence ID" value="GBG83026.1"/>
    <property type="molecule type" value="Genomic_DNA"/>
</dbReference>
<proteinExistence type="predicted"/>
<evidence type="ECO:0000259" key="2">
    <source>
        <dbReference type="PROSITE" id="PS50240"/>
    </source>
</evidence>
<protein>
    <recommendedName>
        <fullName evidence="2">Peptidase S1 domain-containing protein</fullName>
    </recommendedName>
</protein>
<evidence type="ECO:0000313" key="4">
    <source>
        <dbReference type="Proteomes" id="UP000265515"/>
    </source>
</evidence>
<evidence type="ECO:0000313" key="3">
    <source>
        <dbReference type="EMBL" id="GBG83026.1"/>
    </source>
</evidence>
<gene>
    <name evidence="3" type="ORF">CBR_g36645</name>
</gene>
<dbReference type="InterPro" id="IPR033116">
    <property type="entry name" value="TRYPSIN_SER"/>
</dbReference>
<dbReference type="SUPFAM" id="SSF50494">
    <property type="entry name" value="Trypsin-like serine proteases"/>
    <property type="match status" value="1"/>
</dbReference>
<keyword evidence="4" id="KW-1185">Reference proteome</keyword>
<keyword evidence="1" id="KW-1015">Disulfide bond</keyword>
<dbReference type="SMART" id="SM00020">
    <property type="entry name" value="Tryp_SPc"/>
    <property type="match status" value="1"/>
</dbReference>
<dbReference type="PANTHER" id="PTHR24252:SF7">
    <property type="entry name" value="HYALIN"/>
    <property type="match status" value="1"/>
</dbReference>
<dbReference type="PROSITE" id="PS50240">
    <property type="entry name" value="TRYPSIN_DOM"/>
    <property type="match status" value="1"/>
</dbReference>
<dbReference type="AlphaFoldDB" id="A0A388LL14"/>
<feature type="domain" description="Peptidase S1" evidence="2">
    <location>
        <begin position="1"/>
        <end position="132"/>
    </location>
</feature>
<name>A0A388LL14_CHABU</name>
<dbReference type="PROSITE" id="PS00135">
    <property type="entry name" value="TRYPSIN_SER"/>
    <property type="match status" value="1"/>
</dbReference>
<dbReference type="Gene3D" id="2.40.10.10">
    <property type="entry name" value="Trypsin-like serine proteases"/>
    <property type="match status" value="1"/>
</dbReference>
<dbReference type="InterPro" id="IPR009003">
    <property type="entry name" value="Peptidase_S1_PA"/>
</dbReference>
<sequence>MPIKLSYDDSPLTNGGDVTICGWGSMSASGTSASAYLMAATVDYLPNSCGKYKKPDTNEYVSSLMVCAGCPNGKVDTCQGDSGGPLTVVSASKGCPILVGFTSFGEGCADPNYPGVYTRASSQVAWLEKQAGRVFHSQYALAPTSECDTCAGWNKGKCGLAPAFDGSACQTEGYLASAFQLRLKTCSKANRLAAGASLPVEALFNPASFGSFKPGGYVYFLRAQSEGSSSIQLEGVTVTVPFKGPVESRNGTSFQNYWRLFWLPDADAPNRTCSDYFAYAAAFISSDKKFIQVTSPVRPTPRP</sequence>
<dbReference type="CDD" id="cd00190">
    <property type="entry name" value="Tryp_SPc"/>
    <property type="match status" value="1"/>
</dbReference>
<dbReference type="FunFam" id="2.40.10.10:FF:000002">
    <property type="entry name" value="Transmembrane protease serine"/>
    <property type="match status" value="1"/>
</dbReference>
<dbReference type="GO" id="GO:0006508">
    <property type="term" value="P:proteolysis"/>
    <property type="evidence" value="ECO:0007669"/>
    <property type="project" value="InterPro"/>
</dbReference>
<reference evidence="3 4" key="1">
    <citation type="journal article" date="2018" name="Cell">
        <title>The Chara Genome: Secondary Complexity and Implications for Plant Terrestrialization.</title>
        <authorList>
            <person name="Nishiyama T."/>
            <person name="Sakayama H."/>
            <person name="Vries J.D."/>
            <person name="Buschmann H."/>
            <person name="Saint-Marcoux D."/>
            <person name="Ullrich K.K."/>
            <person name="Haas F.B."/>
            <person name="Vanderstraeten L."/>
            <person name="Becker D."/>
            <person name="Lang D."/>
            <person name="Vosolsobe S."/>
            <person name="Rombauts S."/>
            <person name="Wilhelmsson P.K.I."/>
            <person name="Janitza P."/>
            <person name="Kern R."/>
            <person name="Heyl A."/>
            <person name="Rumpler F."/>
            <person name="Villalobos L.I.A.C."/>
            <person name="Clay J.M."/>
            <person name="Skokan R."/>
            <person name="Toyoda A."/>
            <person name="Suzuki Y."/>
            <person name="Kagoshima H."/>
            <person name="Schijlen E."/>
            <person name="Tajeshwar N."/>
            <person name="Catarino B."/>
            <person name="Hetherington A.J."/>
            <person name="Saltykova A."/>
            <person name="Bonnot C."/>
            <person name="Breuninger H."/>
            <person name="Symeonidi A."/>
            <person name="Radhakrishnan G.V."/>
            <person name="Van Nieuwerburgh F."/>
            <person name="Deforce D."/>
            <person name="Chang C."/>
            <person name="Karol K.G."/>
            <person name="Hedrich R."/>
            <person name="Ulvskov P."/>
            <person name="Glockner G."/>
            <person name="Delwiche C.F."/>
            <person name="Petrasek J."/>
            <person name="Van de Peer Y."/>
            <person name="Friml J."/>
            <person name="Beilby M."/>
            <person name="Dolan L."/>
            <person name="Kohara Y."/>
            <person name="Sugano S."/>
            <person name="Fujiyama A."/>
            <person name="Delaux P.-M."/>
            <person name="Quint M."/>
            <person name="TheiBen G."/>
            <person name="Hagemann M."/>
            <person name="Harholt J."/>
            <person name="Dunand C."/>
            <person name="Zachgo S."/>
            <person name="Langdale J."/>
            <person name="Maumus F."/>
            <person name="Straeten D.V.D."/>
            <person name="Gould S.B."/>
            <person name="Rensing S.A."/>
        </authorList>
    </citation>
    <scope>NUCLEOTIDE SEQUENCE [LARGE SCALE GENOMIC DNA]</scope>
    <source>
        <strain evidence="3 4">S276</strain>
    </source>
</reference>
<dbReference type="Proteomes" id="UP000265515">
    <property type="component" value="Unassembled WGS sequence"/>
</dbReference>
<dbReference type="PANTHER" id="PTHR24252">
    <property type="entry name" value="ACROSIN-RELATED"/>
    <property type="match status" value="1"/>
</dbReference>
<dbReference type="InterPro" id="IPR043504">
    <property type="entry name" value="Peptidase_S1_PA_chymotrypsin"/>
</dbReference>
<organism evidence="3 4">
    <name type="scientific">Chara braunii</name>
    <name type="common">Braun's stonewort</name>
    <dbReference type="NCBI Taxonomy" id="69332"/>
    <lineage>
        <taxon>Eukaryota</taxon>
        <taxon>Viridiplantae</taxon>
        <taxon>Streptophyta</taxon>
        <taxon>Charophyceae</taxon>
        <taxon>Charales</taxon>
        <taxon>Characeae</taxon>
        <taxon>Chara</taxon>
    </lineage>
</organism>
<dbReference type="Gramene" id="GBG83026">
    <property type="protein sequence ID" value="GBG83026"/>
    <property type="gene ID" value="CBR_g36645"/>
</dbReference>